<evidence type="ECO:0000313" key="2">
    <source>
        <dbReference type="Proteomes" id="UP000800096"/>
    </source>
</evidence>
<dbReference type="AlphaFoldDB" id="A0A6A5QJ47"/>
<proteinExistence type="predicted"/>
<evidence type="ECO:0000313" key="1">
    <source>
        <dbReference type="EMBL" id="KAF1914838.1"/>
    </source>
</evidence>
<protein>
    <submittedName>
        <fullName evidence="1">Uncharacterized protein</fullName>
    </submittedName>
</protein>
<dbReference type="Proteomes" id="UP000800096">
    <property type="component" value="Unassembled WGS sequence"/>
</dbReference>
<gene>
    <name evidence="1" type="ORF">BDU57DRAFT_540711</name>
</gene>
<reference evidence="1" key="1">
    <citation type="journal article" date="2020" name="Stud. Mycol.">
        <title>101 Dothideomycetes genomes: a test case for predicting lifestyles and emergence of pathogens.</title>
        <authorList>
            <person name="Haridas S."/>
            <person name="Albert R."/>
            <person name="Binder M."/>
            <person name="Bloem J."/>
            <person name="Labutti K."/>
            <person name="Salamov A."/>
            <person name="Andreopoulos B."/>
            <person name="Baker S."/>
            <person name="Barry K."/>
            <person name="Bills G."/>
            <person name="Bluhm B."/>
            <person name="Cannon C."/>
            <person name="Castanera R."/>
            <person name="Culley D."/>
            <person name="Daum C."/>
            <person name="Ezra D."/>
            <person name="Gonzalez J."/>
            <person name="Henrissat B."/>
            <person name="Kuo A."/>
            <person name="Liang C."/>
            <person name="Lipzen A."/>
            <person name="Lutzoni F."/>
            <person name="Magnuson J."/>
            <person name="Mondo S."/>
            <person name="Nolan M."/>
            <person name="Ohm R."/>
            <person name="Pangilinan J."/>
            <person name="Park H.-J."/>
            <person name="Ramirez L."/>
            <person name="Alfaro M."/>
            <person name="Sun H."/>
            <person name="Tritt A."/>
            <person name="Yoshinaga Y."/>
            <person name="Zwiers L.-H."/>
            <person name="Turgeon B."/>
            <person name="Goodwin S."/>
            <person name="Spatafora J."/>
            <person name="Crous P."/>
            <person name="Grigoriev I."/>
        </authorList>
    </citation>
    <scope>NUCLEOTIDE SEQUENCE</scope>
    <source>
        <strain evidence="1">HMLAC05119</strain>
    </source>
</reference>
<dbReference type="EMBL" id="ML979137">
    <property type="protein sequence ID" value="KAF1914838.1"/>
    <property type="molecule type" value="Genomic_DNA"/>
</dbReference>
<organism evidence="1 2">
    <name type="scientific">Ampelomyces quisqualis</name>
    <name type="common">Powdery mildew agent</name>
    <dbReference type="NCBI Taxonomy" id="50730"/>
    <lineage>
        <taxon>Eukaryota</taxon>
        <taxon>Fungi</taxon>
        <taxon>Dikarya</taxon>
        <taxon>Ascomycota</taxon>
        <taxon>Pezizomycotina</taxon>
        <taxon>Dothideomycetes</taxon>
        <taxon>Pleosporomycetidae</taxon>
        <taxon>Pleosporales</taxon>
        <taxon>Pleosporineae</taxon>
        <taxon>Phaeosphaeriaceae</taxon>
        <taxon>Ampelomyces</taxon>
    </lineage>
</organism>
<sequence>MPYNVDTAAERTENAELSKICLGTSLEEVPVIPPETSSSFEVTEKPLTLGDLAANVKRILTSPSYHMEYPSCTYNLKFENAVAVFGKKYFARELGHPRAMLRLESAFLRHVQQVHLPPAIFRWLLGIPDLRTEFRYSTLHINAMIKRLNNLGIEPRFLYRFYFDDRNGAGVFQIVSLNFVLVTSVEAVTLTWRNIFCE</sequence>
<keyword evidence="2" id="KW-1185">Reference proteome</keyword>
<name>A0A6A5QJ47_AMPQU</name>
<accession>A0A6A5QJ47</accession>